<keyword evidence="3" id="KW-1185">Reference proteome</keyword>
<evidence type="ECO:0000259" key="1">
    <source>
        <dbReference type="PROSITE" id="PS51186"/>
    </source>
</evidence>
<proteinExistence type="predicted"/>
<dbReference type="EMBL" id="BOQN01000099">
    <property type="protein sequence ID" value="GIM95793.1"/>
    <property type="molecule type" value="Genomic_DNA"/>
</dbReference>
<protein>
    <submittedName>
        <fullName evidence="2">N-acetyltransferase</fullName>
    </submittedName>
</protein>
<dbReference type="InterPro" id="IPR016181">
    <property type="entry name" value="Acyl_CoA_acyltransferase"/>
</dbReference>
<dbReference type="Pfam" id="PF00583">
    <property type="entry name" value="Acetyltransf_1"/>
    <property type="match status" value="1"/>
</dbReference>
<comment type="caution">
    <text evidence="2">The sequence shown here is derived from an EMBL/GenBank/DDBJ whole genome shotgun (WGS) entry which is preliminary data.</text>
</comment>
<dbReference type="RefSeq" id="WP_213011489.1">
    <property type="nucleotide sequence ID" value="NZ_BOQN01000099.1"/>
</dbReference>
<gene>
    <name evidence="2" type="ORF">Ato02nite_075860</name>
</gene>
<name>A0A919W8Y3_9ACTN</name>
<reference evidence="2 3" key="1">
    <citation type="submission" date="2021-03" db="EMBL/GenBank/DDBJ databases">
        <title>Whole genome shotgun sequence of Actinoplanes toevensis NBRC 105298.</title>
        <authorList>
            <person name="Komaki H."/>
            <person name="Tamura T."/>
        </authorList>
    </citation>
    <scope>NUCLEOTIDE SEQUENCE [LARGE SCALE GENOMIC DNA]</scope>
    <source>
        <strain evidence="2 3">NBRC 105298</strain>
    </source>
</reference>
<sequence length="172" mass="18506">MGVEFVVDPELDGDLTARILALWVEVTNAGGAVGFVAPVTAEEVRPVAEAAFAGVRAGLDRLLIGVDGGEPVALLFVTDNRFGLKDHWRVLKRVMVTPRSQGKGYGAALMREAEGLGRKMGLAGLAVTVRGGNGTENFYDRLGYREVGRIPGALRVAPDDDRDEISMWLDLR</sequence>
<accession>A0A919W8Y3</accession>
<dbReference type="Proteomes" id="UP000677082">
    <property type="component" value="Unassembled WGS sequence"/>
</dbReference>
<dbReference type="Gene3D" id="3.40.630.30">
    <property type="match status" value="1"/>
</dbReference>
<dbReference type="SUPFAM" id="SSF55729">
    <property type="entry name" value="Acyl-CoA N-acyltransferases (Nat)"/>
    <property type="match status" value="1"/>
</dbReference>
<dbReference type="GO" id="GO:0016747">
    <property type="term" value="F:acyltransferase activity, transferring groups other than amino-acyl groups"/>
    <property type="evidence" value="ECO:0007669"/>
    <property type="project" value="InterPro"/>
</dbReference>
<dbReference type="PROSITE" id="PS51186">
    <property type="entry name" value="GNAT"/>
    <property type="match status" value="1"/>
</dbReference>
<dbReference type="CDD" id="cd04301">
    <property type="entry name" value="NAT_SF"/>
    <property type="match status" value="1"/>
</dbReference>
<dbReference type="InterPro" id="IPR000182">
    <property type="entry name" value="GNAT_dom"/>
</dbReference>
<feature type="domain" description="N-acetyltransferase" evidence="1">
    <location>
        <begin position="24"/>
        <end position="172"/>
    </location>
</feature>
<dbReference type="AlphaFoldDB" id="A0A919W8Y3"/>
<evidence type="ECO:0000313" key="3">
    <source>
        <dbReference type="Proteomes" id="UP000677082"/>
    </source>
</evidence>
<organism evidence="2 3">
    <name type="scientific">Paractinoplanes toevensis</name>
    <dbReference type="NCBI Taxonomy" id="571911"/>
    <lineage>
        <taxon>Bacteria</taxon>
        <taxon>Bacillati</taxon>
        <taxon>Actinomycetota</taxon>
        <taxon>Actinomycetes</taxon>
        <taxon>Micromonosporales</taxon>
        <taxon>Micromonosporaceae</taxon>
        <taxon>Paractinoplanes</taxon>
    </lineage>
</organism>
<evidence type="ECO:0000313" key="2">
    <source>
        <dbReference type="EMBL" id="GIM95793.1"/>
    </source>
</evidence>